<dbReference type="EMBL" id="JANJYJ010000003">
    <property type="protein sequence ID" value="KAK3222862.1"/>
    <property type="molecule type" value="Genomic_DNA"/>
</dbReference>
<keyword evidence="2" id="KW-1185">Reference proteome</keyword>
<evidence type="ECO:0000313" key="1">
    <source>
        <dbReference type="EMBL" id="KAK3222862.1"/>
    </source>
</evidence>
<name>A0AAE0ECI7_9ROSI</name>
<reference evidence="1" key="1">
    <citation type="journal article" date="2023" name="Plant J.">
        <title>Genome sequences and population genomics provide insights into the demographic history, inbreeding, and mutation load of two 'living fossil' tree species of Dipteronia.</title>
        <authorList>
            <person name="Feng Y."/>
            <person name="Comes H.P."/>
            <person name="Chen J."/>
            <person name="Zhu S."/>
            <person name="Lu R."/>
            <person name="Zhang X."/>
            <person name="Li P."/>
            <person name="Qiu J."/>
            <person name="Olsen K.M."/>
            <person name="Qiu Y."/>
        </authorList>
    </citation>
    <scope>NUCLEOTIDE SEQUENCE</scope>
    <source>
        <strain evidence="1">NBL</strain>
    </source>
</reference>
<gene>
    <name evidence="1" type="ORF">Dsin_009887</name>
</gene>
<dbReference type="AlphaFoldDB" id="A0AAE0ECI7"/>
<dbReference type="Proteomes" id="UP001281410">
    <property type="component" value="Unassembled WGS sequence"/>
</dbReference>
<dbReference type="PANTHER" id="PTHR12959">
    <property type="entry name" value="GPI TRANSAMIDASE COMPONENT PIG-T-RELATED"/>
    <property type="match status" value="1"/>
</dbReference>
<dbReference type="Pfam" id="PF04113">
    <property type="entry name" value="Gpi16"/>
    <property type="match status" value="1"/>
</dbReference>
<accession>A0AAE0ECI7</accession>
<protein>
    <submittedName>
        <fullName evidence="1">Uncharacterized protein</fullName>
    </submittedName>
</protein>
<dbReference type="InterPro" id="IPR007245">
    <property type="entry name" value="PIG-T"/>
</dbReference>
<dbReference type="PANTHER" id="PTHR12959:SF11">
    <property type="entry name" value="GPI TRANSAMIDASE COMPONENT PIG-T"/>
    <property type="match status" value="1"/>
</dbReference>
<sequence length="136" mass="15416">MSPSTNSMALLPSPNRGVSLLVVCQVLYSTIAFGSVFEEEFSEELLLKPLPDRIVLAHFYFQSTAPPSNSFVRHHQLFPKPISQLVKKFRVKEMELSFTQGRWRYEQCGGFDPISSNNAKPPRLELWVVFDVPVSG</sequence>
<comment type="caution">
    <text evidence="1">The sequence shown here is derived from an EMBL/GenBank/DDBJ whole genome shotgun (WGS) entry which is preliminary data.</text>
</comment>
<dbReference type="GO" id="GO:0042765">
    <property type="term" value="C:GPI-anchor transamidase complex"/>
    <property type="evidence" value="ECO:0007669"/>
    <property type="project" value="InterPro"/>
</dbReference>
<organism evidence="1 2">
    <name type="scientific">Dipteronia sinensis</name>
    <dbReference type="NCBI Taxonomy" id="43782"/>
    <lineage>
        <taxon>Eukaryota</taxon>
        <taxon>Viridiplantae</taxon>
        <taxon>Streptophyta</taxon>
        <taxon>Embryophyta</taxon>
        <taxon>Tracheophyta</taxon>
        <taxon>Spermatophyta</taxon>
        <taxon>Magnoliopsida</taxon>
        <taxon>eudicotyledons</taxon>
        <taxon>Gunneridae</taxon>
        <taxon>Pentapetalae</taxon>
        <taxon>rosids</taxon>
        <taxon>malvids</taxon>
        <taxon>Sapindales</taxon>
        <taxon>Sapindaceae</taxon>
        <taxon>Hippocastanoideae</taxon>
        <taxon>Acereae</taxon>
        <taxon>Dipteronia</taxon>
    </lineage>
</organism>
<proteinExistence type="predicted"/>
<dbReference type="GO" id="GO:0016255">
    <property type="term" value="P:attachment of GPI anchor to protein"/>
    <property type="evidence" value="ECO:0007669"/>
    <property type="project" value="InterPro"/>
</dbReference>
<evidence type="ECO:0000313" key="2">
    <source>
        <dbReference type="Proteomes" id="UP001281410"/>
    </source>
</evidence>